<dbReference type="InterPro" id="IPR033122">
    <property type="entry name" value="LETM1-like_RBD"/>
</dbReference>
<evidence type="ECO:0000313" key="2">
    <source>
        <dbReference type="EMBL" id="CAL4243852.1"/>
    </source>
</evidence>
<dbReference type="EMBL" id="CAXKWB010134694">
    <property type="protein sequence ID" value="CAL4243852.1"/>
    <property type="molecule type" value="Genomic_DNA"/>
</dbReference>
<feature type="non-terminal residue" evidence="2">
    <location>
        <position position="1"/>
    </location>
</feature>
<organism evidence="2 3">
    <name type="scientific">Meganyctiphanes norvegica</name>
    <name type="common">Northern krill</name>
    <name type="synonym">Thysanopoda norvegica</name>
    <dbReference type="NCBI Taxonomy" id="48144"/>
    <lineage>
        <taxon>Eukaryota</taxon>
        <taxon>Metazoa</taxon>
        <taxon>Ecdysozoa</taxon>
        <taxon>Arthropoda</taxon>
        <taxon>Crustacea</taxon>
        <taxon>Multicrustacea</taxon>
        <taxon>Malacostraca</taxon>
        <taxon>Eumalacostraca</taxon>
        <taxon>Eucarida</taxon>
        <taxon>Euphausiacea</taxon>
        <taxon>Euphausiidae</taxon>
        <taxon>Meganyctiphanes</taxon>
    </lineage>
</organism>
<gene>
    <name evidence="2" type="ORF">MNOR_LOCUS40892</name>
</gene>
<feature type="domain" description="Letm1 RBD" evidence="1">
    <location>
        <begin position="23"/>
        <end position="155"/>
    </location>
</feature>
<evidence type="ECO:0000259" key="1">
    <source>
        <dbReference type="Pfam" id="PF07766"/>
    </source>
</evidence>
<dbReference type="GO" id="GO:0043022">
    <property type="term" value="F:ribosome binding"/>
    <property type="evidence" value="ECO:0007669"/>
    <property type="project" value="InterPro"/>
</dbReference>
<feature type="non-terminal residue" evidence="2">
    <location>
        <position position="156"/>
    </location>
</feature>
<proteinExistence type="predicted"/>
<sequence length="156" mass="18745">FFRDYVKLLVRLSLPSVKLKEQTYRNLQIYHYMPWDMIRVTPMLLVSAVPFGQNIAIPISFYFPRHLLSYHFWTIQQKREFGAIKLKKRLYNARPVFRCLQSHLYTIKEHDDRGKFQRIFFKLGSGIHPTTQEILELLPVFRDGTYHLNAIYSKHV</sequence>
<name>A0AAV2SSA4_MEGNR</name>
<evidence type="ECO:0000313" key="3">
    <source>
        <dbReference type="Proteomes" id="UP001497623"/>
    </source>
</evidence>
<comment type="caution">
    <text evidence="2">The sequence shown here is derived from an EMBL/GenBank/DDBJ whole genome shotgun (WGS) entry which is preliminary data.</text>
</comment>
<dbReference type="Proteomes" id="UP001497623">
    <property type="component" value="Unassembled WGS sequence"/>
</dbReference>
<reference evidence="2 3" key="1">
    <citation type="submission" date="2024-05" db="EMBL/GenBank/DDBJ databases">
        <authorList>
            <person name="Wallberg A."/>
        </authorList>
    </citation>
    <scope>NUCLEOTIDE SEQUENCE [LARGE SCALE GENOMIC DNA]</scope>
</reference>
<protein>
    <recommendedName>
        <fullName evidence="1">Letm1 RBD domain-containing protein</fullName>
    </recommendedName>
</protein>
<dbReference type="Pfam" id="PF07766">
    <property type="entry name" value="LETM1_RBD"/>
    <property type="match status" value="1"/>
</dbReference>
<keyword evidence="3" id="KW-1185">Reference proteome</keyword>
<dbReference type="AlphaFoldDB" id="A0AAV2SSA4"/>
<accession>A0AAV2SSA4</accession>